<dbReference type="KEGG" id="parl:PEC302110_35300"/>
<evidence type="ECO:0000313" key="1">
    <source>
        <dbReference type="EMBL" id="BES86433.1"/>
    </source>
</evidence>
<reference evidence="2" key="1">
    <citation type="journal article" date="2024" name="Int. J. Syst. Evol. Microbiol.">
        <title>Pectobacterium araliae sp. nov., a pathogen causing bacterial soft rot of Japanese angelica tree in Japan.</title>
        <authorList>
            <person name="Sawada H."/>
            <person name="Someya N."/>
            <person name="Morohoshi T."/>
            <person name="Ono M."/>
            <person name="Satou M."/>
        </authorList>
    </citation>
    <scope>NUCLEOTIDE SEQUENCE [LARGE SCALE GENOMIC DNA]</scope>
    <source>
        <strain evidence="2">MAFF 302110</strain>
    </source>
</reference>
<keyword evidence="2" id="KW-1185">Reference proteome</keyword>
<gene>
    <name evidence="1" type="ORF">PEC302110_35300</name>
</gene>
<dbReference type="EMBL" id="AP028908">
    <property type="protein sequence ID" value="BES86433.1"/>
    <property type="molecule type" value="Genomic_DNA"/>
</dbReference>
<evidence type="ECO:0008006" key="3">
    <source>
        <dbReference type="Google" id="ProtNLM"/>
    </source>
</evidence>
<sequence>MTLNCCKKASAAWRGNFRELGSSIARMATLAEQGRITTELVEEEITRLRASWQSDAPATALPPELANIDLFEQRQLETVFDVCRTSNSLSEAGRRLFAVSRQQKQKPNDADRLRKYLARFGLSWEGLKRGRGIN</sequence>
<dbReference type="Gene3D" id="1.10.8.60">
    <property type="match status" value="1"/>
</dbReference>
<protein>
    <recommendedName>
        <fullName evidence="3">Transcriptional regulator</fullName>
    </recommendedName>
</protein>
<evidence type="ECO:0000313" key="2">
    <source>
        <dbReference type="Proteomes" id="UP001377830"/>
    </source>
</evidence>
<organism evidence="1 2">
    <name type="scientific">Pectobacterium araliae</name>
    <dbReference type="NCBI Taxonomy" id="3073862"/>
    <lineage>
        <taxon>Bacteria</taxon>
        <taxon>Pseudomonadati</taxon>
        <taxon>Pseudomonadota</taxon>
        <taxon>Gammaproteobacteria</taxon>
        <taxon>Enterobacterales</taxon>
        <taxon>Pectobacteriaceae</taxon>
        <taxon>Pectobacterium</taxon>
    </lineage>
</organism>
<name>A0AAN0MMS2_9GAMM</name>
<proteinExistence type="predicted"/>
<dbReference type="Proteomes" id="UP001377830">
    <property type="component" value="Chromosome"/>
</dbReference>
<accession>A0AAN0MMS2</accession>
<dbReference type="AlphaFoldDB" id="A0AAN0MMS2"/>